<evidence type="ECO:0000313" key="4">
    <source>
        <dbReference type="Proteomes" id="UP000619101"/>
    </source>
</evidence>
<dbReference type="InterPro" id="IPR036938">
    <property type="entry name" value="PAP2/HPO_sf"/>
</dbReference>
<dbReference type="SUPFAM" id="SSF48317">
    <property type="entry name" value="Acid phosphatase/Vanadium-dependent haloperoxidase"/>
    <property type="match status" value="1"/>
</dbReference>
<keyword evidence="1" id="KW-1133">Transmembrane helix</keyword>
<feature type="transmembrane region" description="Helical" evidence="1">
    <location>
        <begin position="121"/>
        <end position="139"/>
    </location>
</feature>
<dbReference type="EMBL" id="JACSPZ010000004">
    <property type="protein sequence ID" value="MBD8036913.1"/>
    <property type="molecule type" value="Genomic_DNA"/>
</dbReference>
<dbReference type="SMART" id="SM00014">
    <property type="entry name" value="acidPPc"/>
    <property type="match status" value="1"/>
</dbReference>
<evidence type="ECO:0000313" key="3">
    <source>
        <dbReference type="EMBL" id="MBD8036913.1"/>
    </source>
</evidence>
<feature type="transmembrane region" description="Helical" evidence="1">
    <location>
        <begin position="12"/>
        <end position="33"/>
    </location>
</feature>
<dbReference type="Proteomes" id="UP000619101">
    <property type="component" value="Unassembled WGS sequence"/>
</dbReference>
<dbReference type="PANTHER" id="PTHR14969">
    <property type="entry name" value="SPHINGOSINE-1-PHOSPHATE PHOSPHOHYDROLASE"/>
    <property type="match status" value="1"/>
</dbReference>
<name>A0ABR8XYA3_9BACL</name>
<protein>
    <submittedName>
        <fullName evidence="3">Phosphatase PAP2 family protein</fullName>
    </submittedName>
</protein>
<feature type="transmembrane region" description="Helical" evidence="1">
    <location>
        <begin position="53"/>
        <end position="76"/>
    </location>
</feature>
<keyword evidence="4" id="KW-1185">Reference proteome</keyword>
<evidence type="ECO:0000259" key="2">
    <source>
        <dbReference type="SMART" id="SM00014"/>
    </source>
</evidence>
<dbReference type="PANTHER" id="PTHR14969:SF13">
    <property type="entry name" value="AT30094P"/>
    <property type="match status" value="1"/>
</dbReference>
<dbReference type="Gene3D" id="1.20.144.10">
    <property type="entry name" value="Phosphatidic acid phosphatase type 2/haloperoxidase"/>
    <property type="match status" value="2"/>
</dbReference>
<accession>A0ABR8XYA3</accession>
<dbReference type="RefSeq" id="WP_191699907.1">
    <property type="nucleotide sequence ID" value="NZ_JACSPZ010000004.1"/>
</dbReference>
<dbReference type="Pfam" id="PF01569">
    <property type="entry name" value="PAP2"/>
    <property type="match status" value="1"/>
</dbReference>
<dbReference type="CDD" id="cd03392">
    <property type="entry name" value="PAP2_like_2"/>
    <property type="match status" value="1"/>
</dbReference>
<comment type="caution">
    <text evidence="3">The sequence shown here is derived from an EMBL/GenBank/DDBJ whole genome shotgun (WGS) entry which is preliminary data.</text>
</comment>
<organism evidence="3 4">
    <name type="scientific">Solibacillus faecavium</name>
    <dbReference type="NCBI Taxonomy" id="2762221"/>
    <lineage>
        <taxon>Bacteria</taxon>
        <taxon>Bacillati</taxon>
        <taxon>Bacillota</taxon>
        <taxon>Bacilli</taxon>
        <taxon>Bacillales</taxon>
        <taxon>Caryophanaceae</taxon>
        <taxon>Solibacillus</taxon>
    </lineage>
</organism>
<feature type="transmembrane region" description="Helical" evidence="1">
    <location>
        <begin position="175"/>
        <end position="197"/>
    </location>
</feature>
<feature type="transmembrane region" description="Helical" evidence="1">
    <location>
        <begin position="151"/>
        <end position="169"/>
    </location>
</feature>
<sequence>MQRNKKINKMPYVLAVCSFVVFCILWGTYQTSFIQAFDSKASDLLFGNKFITMFHYIGETKFIFAVTIVLWIFILLRKKDLKLIVFVIFSVGGGYALYHLLKRIIERPRPDIVDQFSTYSFPSGHAVHGLLYLITIAYVLNRVITSKSASLIIWIMAILLAILIGLSRIAEARHFASDVIAGWLLGYSWFILSLWWLKSENPYCGNNKIKN</sequence>
<feature type="domain" description="Phosphatidic acid phosphatase type 2/haloperoxidase" evidence="2">
    <location>
        <begin position="83"/>
        <end position="194"/>
    </location>
</feature>
<proteinExistence type="predicted"/>
<keyword evidence="1" id="KW-0812">Transmembrane</keyword>
<evidence type="ECO:0000256" key="1">
    <source>
        <dbReference type="SAM" id="Phobius"/>
    </source>
</evidence>
<reference evidence="3 4" key="1">
    <citation type="submission" date="2020-08" db="EMBL/GenBank/DDBJ databases">
        <title>A Genomic Blueprint of the Chicken Gut Microbiome.</title>
        <authorList>
            <person name="Gilroy R."/>
            <person name="Ravi A."/>
            <person name="Getino M."/>
            <person name="Pursley I."/>
            <person name="Horton D.L."/>
            <person name="Alikhan N.-F."/>
            <person name="Baker D."/>
            <person name="Gharbi K."/>
            <person name="Hall N."/>
            <person name="Watson M."/>
            <person name="Adriaenssens E.M."/>
            <person name="Foster-Nyarko E."/>
            <person name="Jarju S."/>
            <person name="Secka A."/>
            <person name="Antonio M."/>
            <person name="Oren A."/>
            <person name="Chaudhuri R."/>
            <person name="La Ragione R.M."/>
            <person name="Hildebrand F."/>
            <person name="Pallen M.J."/>
        </authorList>
    </citation>
    <scope>NUCLEOTIDE SEQUENCE [LARGE SCALE GENOMIC DNA]</scope>
    <source>
        <strain evidence="3 4">A46</strain>
    </source>
</reference>
<dbReference type="InterPro" id="IPR000326">
    <property type="entry name" value="PAP2/HPO"/>
</dbReference>
<gene>
    <name evidence="3" type="ORF">H9635_09165</name>
</gene>
<keyword evidence="1" id="KW-0472">Membrane</keyword>
<feature type="transmembrane region" description="Helical" evidence="1">
    <location>
        <begin position="83"/>
        <end position="101"/>
    </location>
</feature>